<dbReference type="GO" id="GO:0006108">
    <property type="term" value="P:malate metabolic process"/>
    <property type="evidence" value="ECO:0007669"/>
    <property type="project" value="InterPro"/>
</dbReference>
<feature type="domain" description="Lactate/malate dehydrogenase C-terminal" evidence="15">
    <location>
        <begin position="246"/>
        <end position="416"/>
    </location>
</feature>
<dbReference type="CDD" id="cd01338">
    <property type="entry name" value="MDH_chloroplast-like"/>
    <property type="match status" value="1"/>
</dbReference>
<evidence type="ECO:0000256" key="9">
    <source>
        <dbReference type="ARBA" id="ARBA00022946"/>
    </source>
</evidence>
<proteinExistence type="inferred from homology"/>
<evidence type="ECO:0000259" key="14">
    <source>
        <dbReference type="Pfam" id="PF00056"/>
    </source>
</evidence>
<comment type="similarity">
    <text evidence="2">Belongs to the LDH/MDH superfamily. MDH type 2 family.</text>
</comment>
<dbReference type="EMBL" id="KK914240">
    <property type="protein sequence ID" value="KDP45076.1"/>
    <property type="molecule type" value="Genomic_DNA"/>
</dbReference>
<dbReference type="InterPro" id="IPR036291">
    <property type="entry name" value="NAD(P)-bd_dom_sf"/>
</dbReference>
<dbReference type="NCBIfam" id="TIGR01759">
    <property type="entry name" value="MalateDH-SF1"/>
    <property type="match status" value="1"/>
</dbReference>
<dbReference type="GO" id="GO:0009507">
    <property type="term" value="C:chloroplast"/>
    <property type="evidence" value="ECO:0007669"/>
    <property type="project" value="UniProtKB-SubCell"/>
</dbReference>
<dbReference type="GO" id="GO:0046554">
    <property type="term" value="F:L-malate dehydrogenase (NADP+) activity"/>
    <property type="evidence" value="ECO:0007669"/>
    <property type="project" value="UniProtKB-EC"/>
</dbReference>
<dbReference type="InterPro" id="IPR001252">
    <property type="entry name" value="Malate_DH_AS"/>
</dbReference>
<keyword evidence="8" id="KW-0521">NADP</keyword>
<dbReference type="NCBIfam" id="TIGR01757">
    <property type="entry name" value="Malate-DH_plant"/>
    <property type="match status" value="1"/>
</dbReference>
<comment type="catalytic activity">
    <reaction evidence="13">
        <text>(S)-malate + NADP(+) = oxaloacetate + NADPH + H(+)</text>
        <dbReference type="Rhea" id="RHEA:10824"/>
        <dbReference type="ChEBI" id="CHEBI:15378"/>
        <dbReference type="ChEBI" id="CHEBI:15589"/>
        <dbReference type="ChEBI" id="CHEBI:16452"/>
        <dbReference type="ChEBI" id="CHEBI:57783"/>
        <dbReference type="ChEBI" id="CHEBI:58349"/>
        <dbReference type="EC" id="1.1.1.82"/>
    </reaction>
</comment>
<dbReference type="Proteomes" id="UP000027138">
    <property type="component" value="Unassembled WGS sequence"/>
</dbReference>
<evidence type="ECO:0000313" key="17">
    <source>
        <dbReference type="Proteomes" id="UP000027138"/>
    </source>
</evidence>
<dbReference type="Pfam" id="PF02866">
    <property type="entry name" value="Ldh_1_C"/>
    <property type="match status" value="1"/>
</dbReference>
<dbReference type="Gene3D" id="3.40.50.720">
    <property type="entry name" value="NAD(P)-binding Rossmann-like Domain"/>
    <property type="match status" value="1"/>
</dbReference>
<comment type="subcellular location">
    <subcellularLocation>
        <location evidence="1">Plastid</location>
        <location evidence="1">Chloroplast</location>
    </subcellularLocation>
</comment>
<evidence type="ECO:0000256" key="8">
    <source>
        <dbReference type="ARBA" id="ARBA00022857"/>
    </source>
</evidence>
<evidence type="ECO:0000256" key="13">
    <source>
        <dbReference type="ARBA" id="ARBA00047976"/>
    </source>
</evidence>
<evidence type="ECO:0000259" key="15">
    <source>
        <dbReference type="Pfam" id="PF02866"/>
    </source>
</evidence>
<keyword evidence="10" id="KW-0560">Oxidoreductase</keyword>
<dbReference type="STRING" id="180498.A0A067L9D8"/>
<keyword evidence="11" id="KW-1015">Disulfide bond</keyword>
<dbReference type="KEGG" id="jcu:105648670"/>
<evidence type="ECO:0000256" key="2">
    <source>
        <dbReference type="ARBA" id="ARBA00009613"/>
    </source>
</evidence>
<evidence type="ECO:0000256" key="6">
    <source>
        <dbReference type="ARBA" id="ARBA00022528"/>
    </source>
</evidence>
<dbReference type="InterPro" id="IPR010945">
    <property type="entry name" value="Malate_DH_type2"/>
</dbReference>
<protein>
    <recommendedName>
        <fullName evidence="5">Malate dehydrogenase [NADP], chloroplastic</fullName>
        <ecNumber evidence="4">1.1.1.82</ecNumber>
    </recommendedName>
    <alternativeName>
        <fullName evidence="12">NADP-MDH</fullName>
    </alternativeName>
</protein>
<dbReference type="OrthoDB" id="4069699at2759"/>
<comment type="subunit">
    <text evidence="3">Homodimer.</text>
</comment>
<evidence type="ECO:0000313" key="16">
    <source>
        <dbReference type="EMBL" id="KDP45076.1"/>
    </source>
</evidence>
<feature type="domain" description="Lactate/malate dehydrogenase N-terminal" evidence="14">
    <location>
        <begin position="96"/>
        <end position="243"/>
    </location>
</feature>
<dbReference type="InterPro" id="IPR015955">
    <property type="entry name" value="Lactate_DH/Glyco_Ohase_4_C"/>
</dbReference>
<keyword evidence="9" id="KW-0809">Transit peptide</keyword>
<evidence type="ECO:0000256" key="11">
    <source>
        <dbReference type="ARBA" id="ARBA00023157"/>
    </source>
</evidence>
<dbReference type="Pfam" id="PF00056">
    <property type="entry name" value="Ldh_1_N"/>
    <property type="match status" value="1"/>
</dbReference>
<dbReference type="FunFam" id="3.90.110.10:FF:000002">
    <property type="entry name" value="Malate dehydrogenase"/>
    <property type="match status" value="1"/>
</dbReference>
<reference evidence="16 17" key="1">
    <citation type="journal article" date="2014" name="PLoS ONE">
        <title>Global Analysis of Gene Expression Profiles in Physic Nut (Jatropha curcas L.) Seedlings Exposed to Salt Stress.</title>
        <authorList>
            <person name="Zhang L."/>
            <person name="Zhang C."/>
            <person name="Wu P."/>
            <person name="Chen Y."/>
            <person name="Li M."/>
            <person name="Jiang H."/>
            <person name="Wu G."/>
        </authorList>
    </citation>
    <scope>NUCLEOTIDE SEQUENCE [LARGE SCALE GENOMIC DNA]</scope>
    <source>
        <strain evidence="17">cv. GZQX0401</strain>
        <tissue evidence="16">Young leaves</tissue>
    </source>
</reference>
<evidence type="ECO:0000256" key="10">
    <source>
        <dbReference type="ARBA" id="ARBA00023002"/>
    </source>
</evidence>
<name>A0A067L9D8_JATCU</name>
<dbReference type="EC" id="1.1.1.82" evidence="4"/>
<evidence type="ECO:0000256" key="1">
    <source>
        <dbReference type="ARBA" id="ARBA00004229"/>
    </source>
</evidence>
<keyword evidence="6" id="KW-0150">Chloroplast</keyword>
<evidence type="ECO:0000256" key="5">
    <source>
        <dbReference type="ARBA" id="ARBA00016572"/>
    </source>
</evidence>
<dbReference type="PROSITE" id="PS00068">
    <property type="entry name" value="MDH"/>
    <property type="match status" value="1"/>
</dbReference>
<organism evidence="16 17">
    <name type="scientific">Jatropha curcas</name>
    <name type="common">Barbados nut</name>
    <dbReference type="NCBI Taxonomy" id="180498"/>
    <lineage>
        <taxon>Eukaryota</taxon>
        <taxon>Viridiplantae</taxon>
        <taxon>Streptophyta</taxon>
        <taxon>Embryophyta</taxon>
        <taxon>Tracheophyta</taxon>
        <taxon>Spermatophyta</taxon>
        <taxon>Magnoliopsida</taxon>
        <taxon>eudicotyledons</taxon>
        <taxon>Gunneridae</taxon>
        <taxon>Pentapetalae</taxon>
        <taxon>rosids</taxon>
        <taxon>fabids</taxon>
        <taxon>Malpighiales</taxon>
        <taxon>Euphorbiaceae</taxon>
        <taxon>Crotonoideae</taxon>
        <taxon>Jatropheae</taxon>
        <taxon>Jatropha</taxon>
    </lineage>
</organism>
<dbReference type="NCBIfam" id="NF003916">
    <property type="entry name" value="PRK05442.1"/>
    <property type="match status" value="1"/>
</dbReference>
<dbReference type="Gene3D" id="3.90.110.10">
    <property type="entry name" value="Lactate dehydrogenase/glycoside hydrolase, family 4, C-terminal"/>
    <property type="match status" value="1"/>
</dbReference>
<dbReference type="FunFam" id="3.40.50.720:FF:000144">
    <property type="entry name" value="Malate dehydrogenase [NADP]"/>
    <property type="match status" value="1"/>
</dbReference>
<accession>A0A067L9D8</accession>
<dbReference type="InterPro" id="IPR001236">
    <property type="entry name" value="Lactate/malate_DH_N"/>
</dbReference>
<evidence type="ECO:0000256" key="4">
    <source>
        <dbReference type="ARBA" id="ARBA00013132"/>
    </source>
</evidence>
<dbReference type="InterPro" id="IPR011273">
    <property type="entry name" value="Malate_DH_NADP-dep_pln"/>
</dbReference>
<dbReference type="InterPro" id="IPR022383">
    <property type="entry name" value="Lactate/malate_DH_C"/>
</dbReference>
<gene>
    <name evidence="16" type="ORF">JCGZ_01576</name>
</gene>
<keyword evidence="17" id="KW-1185">Reference proteome</keyword>
<dbReference type="AlphaFoldDB" id="A0A067L9D8"/>
<dbReference type="SUPFAM" id="SSF56327">
    <property type="entry name" value="LDH C-terminal domain-like"/>
    <property type="match status" value="1"/>
</dbReference>
<dbReference type="PANTHER" id="PTHR23382">
    <property type="entry name" value="MALATE DEHYDROGENASE"/>
    <property type="match status" value="1"/>
</dbReference>
<sequence>MAVAELTSPTVAYTHTPTRLHSSSQLSLSSTHLSFRLRRSFRPQNTRITCSVDQVQAPVAVETKKSTDKSDCFGVFCQTYDLRAEEETKSWKKLINIAVSGAAGMISNHLLFKLASGEVFGPNQPIALKLLGSERSFQALEGVAMELEDSLYPLLREVSIGINPYEVFEDAEWALLIGAKPRGPGMERADLLDINGQIFAEQGKALNAVASRNVKVIVVGNPCNTNALICLKNAPNIPAKNFHALTRLDENRAKCQLALKAGVFYDKVSNVTIWGNHSTTQVPDFLNARINGLPVKEVIKDHKWLEEEFTEMVQKRGGLLIQKWGRSSAASTAVSIADAIKSLITPTPEGDWFSSGVYTNGNPYGIAEGLVFSMPCRSKGDGDYELVKDVIFDDYLLKKITKTEAELLAEKRCVAHLTGEGIAFCDLPEDTMLPGEM</sequence>
<evidence type="ECO:0000256" key="3">
    <source>
        <dbReference type="ARBA" id="ARBA00011738"/>
    </source>
</evidence>
<keyword evidence="7" id="KW-0934">Plastid</keyword>
<dbReference type="SUPFAM" id="SSF51735">
    <property type="entry name" value="NAD(P)-binding Rossmann-fold domains"/>
    <property type="match status" value="1"/>
</dbReference>
<evidence type="ECO:0000256" key="12">
    <source>
        <dbReference type="ARBA" id="ARBA00033185"/>
    </source>
</evidence>
<evidence type="ECO:0000256" key="7">
    <source>
        <dbReference type="ARBA" id="ARBA00022640"/>
    </source>
</evidence>